<dbReference type="InterPro" id="IPR051720">
    <property type="entry name" value="rRNA_MeTrfase/Polyamine_Synth"/>
</dbReference>
<reference evidence="2" key="2">
    <citation type="submission" date="2018-11" db="EMBL/GenBank/DDBJ databases">
        <title>Trombidioid mite genomics.</title>
        <authorList>
            <person name="Dong X."/>
        </authorList>
    </citation>
    <scope>NUCLEOTIDE SEQUENCE</scope>
    <source>
        <strain evidence="2">UoL-WK</strain>
    </source>
</reference>
<dbReference type="EMBL" id="NCKU01011022">
    <property type="protein sequence ID" value="RWS00583.1"/>
    <property type="molecule type" value="Genomic_DNA"/>
</dbReference>
<dbReference type="PANTHER" id="PTHR23290:SF0">
    <property type="entry name" value="RRNA N6-ADENOSINE-METHYLTRANSFERASE METTL5"/>
    <property type="match status" value="1"/>
</dbReference>
<dbReference type="OrthoDB" id="419617at2759"/>
<dbReference type="AlphaFoldDB" id="A0A3S3RJE8"/>
<evidence type="ECO:0000313" key="3">
    <source>
        <dbReference type="EMBL" id="RWS11218.1"/>
    </source>
</evidence>
<reference evidence="2 4" key="1">
    <citation type="journal article" date="2018" name="Gigascience">
        <title>Genomes of trombidid mites reveal novel predicted allergens and laterally-transferred genes associated with secondary metabolism.</title>
        <authorList>
            <person name="Dong X."/>
            <person name="Chaisiri K."/>
            <person name="Xia D."/>
            <person name="Armstrong S.D."/>
            <person name="Fang Y."/>
            <person name="Donnelly M.J."/>
            <person name="Kadowaki T."/>
            <person name="McGarry J.W."/>
            <person name="Darby A.C."/>
            <person name="Makepeace B.L."/>
        </authorList>
    </citation>
    <scope>NUCLEOTIDE SEQUENCE [LARGE SCALE GENOMIC DNA]</scope>
    <source>
        <strain evidence="2">UoL-WK</strain>
    </source>
</reference>
<dbReference type="CDD" id="cd02440">
    <property type="entry name" value="AdoMet_MTases"/>
    <property type="match status" value="1"/>
</dbReference>
<gene>
    <name evidence="1" type="ORF">B4U79_00175</name>
    <name evidence="3" type="ORF">B4U79_05273</name>
    <name evidence="2" type="ORF">B4U79_06434</name>
</gene>
<accession>A0A3S3RJE8</accession>
<keyword evidence="2" id="KW-0489">Methyltransferase</keyword>
<keyword evidence="2" id="KW-0808">Transferase</keyword>
<dbReference type="Pfam" id="PF06325">
    <property type="entry name" value="PrmA"/>
    <property type="match status" value="1"/>
</dbReference>
<sequence length="216" mass="24251">MRLKQLSSLLENVRPFQRPKIVYEQYSTSAHIAANILHKIFTDFDEDLGSLSVADLGSGAGIFTVGAAALGAGYVLAVDLDSEAILDTKQNLDIIDEQFDDLSSSVELIQADVRNEQMFAAFEKKFDVVVMNPPFGTKREQGIDMIFLQRALQLSTEAVYSLHKSATRKYIVNKFEKVGINATVLSQIRFDLPQTYKCHKQATRDIDVDFIKFTFD</sequence>
<evidence type="ECO:0000313" key="2">
    <source>
        <dbReference type="EMBL" id="RWS01837.1"/>
    </source>
</evidence>
<dbReference type="STRING" id="1965070.A0A3S3RJE8"/>
<evidence type="ECO:0000313" key="4">
    <source>
        <dbReference type="Proteomes" id="UP000285301"/>
    </source>
</evidence>
<dbReference type="InterPro" id="IPR002052">
    <property type="entry name" value="DNA_methylase_N6_adenine_CS"/>
</dbReference>
<proteinExistence type="predicted"/>
<organism evidence="2 4">
    <name type="scientific">Dinothrombium tinctorium</name>
    <dbReference type="NCBI Taxonomy" id="1965070"/>
    <lineage>
        <taxon>Eukaryota</taxon>
        <taxon>Metazoa</taxon>
        <taxon>Ecdysozoa</taxon>
        <taxon>Arthropoda</taxon>
        <taxon>Chelicerata</taxon>
        <taxon>Arachnida</taxon>
        <taxon>Acari</taxon>
        <taxon>Acariformes</taxon>
        <taxon>Trombidiformes</taxon>
        <taxon>Prostigmata</taxon>
        <taxon>Anystina</taxon>
        <taxon>Parasitengona</taxon>
        <taxon>Trombidioidea</taxon>
        <taxon>Trombidiidae</taxon>
        <taxon>Dinothrombium</taxon>
    </lineage>
</organism>
<dbReference type="GO" id="GO:0008988">
    <property type="term" value="F:rRNA (adenine-N6-)-methyltransferase activity"/>
    <property type="evidence" value="ECO:0007669"/>
    <property type="project" value="TreeGrafter"/>
</dbReference>
<dbReference type="EMBL" id="NCKU01001797">
    <property type="protein sequence ID" value="RWS11218.1"/>
    <property type="molecule type" value="Genomic_DNA"/>
</dbReference>
<name>A0A3S3RJE8_9ACAR</name>
<dbReference type="InterPro" id="IPR029063">
    <property type="entry name" value="SAM-dependent_MTases_sf"/>
</dbReference>
<dbReference type="SUPFAM" id="SSF53335">
    <property type="entry name" value="S-adenosyl-L-methionine-dependent methyltransferases"/>
    <property type="match status" value="1"/>
</dbReference>
<keyword evidence="4" id="KW-1185">Reference proteome</keyword>
<dbReference type="Gene3D" id="3.40.50.150">
    <property type="entry name" value="Vaccinia Virus protein VP39"/>
    <property type="match status" value="1"/>
</dbReference>
<evidence type="ECO:0000313" key="1">
    <source>
        <dbReference type="EMBL" id="RWS00583.1"/>
    </source>
</evidence>
<dbReference type="GO" id="GO:0003676">
    <property type="term" value="F:nucleic acid binding"/>
    <property type="evidence" value="ECO:0007669"/>
    <property type="project" value="InterPro"/>
</dbReference>
<dbReference type="PANTHER" id="PTHR23290">
    <property type="entry name" value="RRNA N6-ADENOSINE-METHYLTRANSFERASE METTL5"/>
    <property type="match status" value="1"/>
</dbReference>
<protein>
    <submittedName>
        <fullName evidence="2">Methyltransferase-like protein 5</fullName>
    </submittedName>
</protein>
<comment type="caution">
    <text evidence="2">The sequence shown here is derived from an EMBL/GenBank/DDBJ whole genome shotgun (WGS) entry which is preliminary data.</text>
</comment>
<dbReference type="PROSITE" id="PS00092">
    <property type="entry name" value="N6_MTASE"/>
    <property type="match status" value="1"/>
</dbReference>
<dbReference type="EMBL" id="NCKU01008537">
    <property type="protein sequence ID" value="RWS01837.1"/>
    <property type="molecule type" value="Genomic_DNA"/>
</dbReference>
<dbReference type="Proteomes" id="UP000285301">
    <property type="component" value="Unassembled WGS sequence"/>
</dbReference>